<dbReference type="PANTHER" id="PTHR22946">
    <property type="entry name" value="DIENELACTONE HYDROLASE DOMAIN-CONTAINING PROTEIN-RELATED"/>
    <property type="match status" value="1"/>
</dbReference>
<dbReference type="OrthoDB" id="31158at2"/>
<dbReference type="InterPro" id="IPR001375">
    <property type="entry name" value="Peptidase_S9_cat"/>
</dbReference>
<gene>
    <name evidence="3" type="ORF">JCM9157_2499</name>
</gene>
<dbReference type="InterPro" id="IPR050261">
    <property type="entry name" value="FrsA_esterase"/>
</dbReference>
<keyword evidence="4" id="KW-1185">Reference proteome</keyword>
<dbReference type="eggNOG" id="COG1073">
    <property type="taxonomic scope" value="Bacteria"/>
</dbReference>
<dbReference type="PANTHER" id="PTHR22946:SF9">
    <property type="entry name" value="POLYKETIDE TRANSFERASE AF380"/>
    <property type="match status" value="1"/>
</dbReference>
<reference evidence="3 4" key="1">
    <citation type="journal article" date="2014" name="Genome Announc.">
        <title>Draft Genome Sequences of Three Alkaliphilic Bacillus Strains, Bacillus wakoensis JCM 9140T, Bacillus akibai JCM 9157T, and Bacillus hemicellulosilyticus JCM 9152T.</title>
        <authorList>
            <person name="Yuki M."/>
            <person name="Oshima K."/>
            <person name="Suda W."/>
            <person name="Oshida Y."/>
            <person name="Kitamura K."/>
            <person name="Iida T."/>
            <person name="Hattori M."/>
            <person name="Ohkuma M."/>
        </authorList>
    </citation>
    <scope>NUCLEOTIDE SEQUENCE [LARGE SCALE GENOMIC DNA]</scope>
    <source>
        <strain evidence="3 4">JCM 9157</strain>
    </source>
</reference>
<dbReference type="InterPro" id="IPR029058">
    <property type="entry name" value="AB_hydrolase_fold"/>
</dbReference>
<comment type="caution">
    <text evidence="3">The sequence shown here is derived from an EMBL/GenBank/DDBJ whole genome shotgun (WGS) entry which is preliminary data.</text>
</comment>
<dbReference type="SUPFAM" id="SSF53474">
    <property type="entry name" value="alpha/beta-Hydrolases"/>
    <property type="match status" value="1"/>
</dbReference>
<feature type="domain" description="Peptidase S9 prolyl oligopeptidase catalytic" evidence="2">
    <location>
        <begin position="99"/>
        <end position="252"/>
    </location>
</feature>
<keyword evidence="1 3" id="KW-0378">Hydrolase</keyword>
<evidence type="ECO:0000313" key="3">
    <source>
        <dbReference type="EMBL" id="GAE35396.1"/>
    </source>
</evidence>
<accession>W4QTG5</accession>
<proteinExistence type="predicted"/>
<dbReference type="RefSeq" id="WP_035664841.1">
    <property type="nucleotide sequence ID" value="NZ_BAUV01000018.1"/>
</dbReference>
<dbReference type="GO" id="GO:0052689">
    <property type="term" value="F:carboxylic ester hydrolase activity"/>
    <property type="evidence" value="ECO:0007669"/>
    <property type="project" value="UniProtKB-ARBA"/>
</dbReference>
<dbReference type="EMBL" id="BAUV01000018">
    <property type="protein sequence ID" value="GAE35396.1"/>
    <property type="molecule type" value="Genomic_DNA"/>
</dbReference>
<name>W4QTG5_HALA3</name>
<dbReference type="GO" id="GO:0006508">
    <property type="term" value="P:proteolysis"/>
    <property type="evidence" value="ECO:0007669"/>
    <property type="project" value="InterPro"/>
</dbReference>
<dbReference type="Pfam" id="PF00326">
    <property type="entry name" value="Peptidase_S9"/>
    <property type="match status" value="1"/>
</dbReference>
<dbReference type="AlphaFoldDB" id="W4QTG5"/>
<dbReference type="Gene3D" id="3.40.50.1820">
    <property type="entry name" value="alpha/beta hydrolase"/>
    <property type="match status" value="1"/>
</dbReference>
<dbReference type="GO" id="GO:0008236">
    <property type="term" value="F:serine-type peptidase activity"/>
    <property type="evidence" value="ECO:0007669"/>
    <property type="project" value="InterPro"/>
</dbReference>
<evidence type="ECO:0000313" key="4">
    <source>
        <dbReference type="Proteomes" id="UP000018896"/>
    </source>
</evidence>
<organism evidence="3 4">
    <name type="scientific">Halalkalibacter akibai (strain ATCC 43226 / DSM 21942 / CIP 109018 / JCM 9157 / 1139)</name>
    <name type="common">Bacillus akibai</name>
    <dbReference type="NCBI Taxonomy" id="1236973"/>
    <lineage>
        <taxon>Bacteria</taxon>
        <taxon>Bacillati</taxon>
        <taxon>Bacillota</taxon>
        <taxon>Bacilli</taxon>
        <taxon>Bacillales</taxon>
        <taxon>Bacillaceae</taxon>
        <taxon>Halalkalibacter</taxon>
    </lineage>
</organism>
<dbReference type="NCBIfam" id="NF007857">
    <property type="entry name" value="PRK10566.1"/>
    <property type="match status" value="1"/>
</dbReference>
<protein>
    <submittedName>
        <fullName evidence="3">Putative hydrolase of the alpha/beta superfamily</fullName>
    </submittedName>
</protein>
<dbReference type="STRING" id="1236973.JCM9157_2499"/>
<dbReference type="Proteomes" id="UP000018896">
    <property type="component" value="Unassembled WGS sequence"/>
</dbReference>
<evidence type="ECO:0000259" key="2">
    <source>
        <dbReference type="Pfam" id="PF00326"/>
    </source>
</evidence>
<sequence length="258" mass="29570">MITITNETFGNIPTLHVVKEEARKEKNLPTIFFLHGFTSAKEHNLHVAYLLAEKGFRVLLPDALHHGERENQLDKQERDLAFWEIVLTSIRELEVLKITLEEKGLVTKENIGVMGTSMGAITLYGALTQYNWIQSAVSFMGTAYYEIFASGLLSNVEQQGLTIEQQVKEKMFEQIKPFDLSGQLNKLEGRPLFIWHGTEDKVVPYSLSQKLYSELAAEYDETPWKLHFMTEETGHKVSRRAVLKSIEWLNQHLCKVSS</sequence>
<evidence type="ECO:0000256" key="1">
    <source>
        <dbReference type="ARBA" id="ARBA00022801"/>
    </source>
</evidence>